<evidence type="ECO:0000313" key="2">
    <source>
        <dbReference type="EMBL" id="KIK62866.1"/>
    </source>
</evidence>
<organism evidence="2 3">
    <name type="scientific">Collybiopsis luxurians FD-317 M1</name>
    <dbReference type="NCBI Taxonomy" id="944289"/>
    <lineage>
        <taxon>Eukaryota</taxon>
        <taxon>Fungi</taxon>
        <taxon>Dikarya</taxon>
        <taxon>Basidiomycota</taxon>
        <taxon>Agaricomycotina</taxon>
        <taxon>Agaricomycetes</taxon>
        <taxon>Agaricomycetidae</taxon>
        <taxon>Agaricales</taxon>
        <taxon>Marasmiineae</taxon>
        <taxon>Omphalotaceae</taxon>
        <taxon>Collybiopsis</taxon>
        <taxon>Collybiopsis luxurians</taxon>
    </lineage>
</organism>
<protein>
    <submittedName>
        <fullName evidence="2">Uncharacterized protein</fullName>
    </submittedName>
</protein>
<evidence type="ECO:0000256" key="1">
    <source>
        <dbReference type="SAM" id="MobiDB-lite"/>
    </source>
</evidence>
<feature type="compositionally biased region" description="Polar residues" evidence="1">
    <location>
        <begin position="16"/>
        <end position="37"/>
    </location>
</feature>
<feature type="region of interest" description="Disordered" evidence="1">
    <location>
        <begin position="1"/>
        <end position="47"/>
    </location>
</feature>
<dbReference type="EMBL" id="KN834766">
    <property type="protein sequence ID" value="KIK62866.1"/>
    <property type="molecule type" value="Genomic_DNA"/>
</dbReference>
<dbReference type="HOGENOM" id="CLU_2849899_0_0_1"/>
<keyword evidence="3" id="KW-1185">Reference proteome</keyword>
<sequence length="65" mass="7088">MGYVMTDGPLPGRDSTVFSERGPNSRSRVAGKTSSEVPNLGANPAQKRTRFRTGCEQFRTGHMTT</sequence>
<proteinExistence type="predicted"/>
<reference evidence="2 3" key="1">
    <citation type="submission" date="2014-04" db="EMBL/GenBank/DDBJ databases">
        <title>Evolutionary Origins and Diversification of the Mycorrhizal Mutualists.</title>
        <authorList>
            <consortium name="DOE Joint Genome Institute"/>
            <consortium name="Mycorrhizal Genomics Consortium"/>
            <person name="Kohler A."/>
            <person name="Kuo A."/>
            <person name="Nagy L.G."/>
            <person name="Floudas D."/>
            <person name="Copeland A."/>
            <person name="Barry K.W."/>
            <person name="Cichocki N."/>
            <person name="Veneault-Fourrey C."/>
            <person name="LaButti K."/>
            <person name="Lindquist E.A."/>
            <person name="Lipzen A."/>
            <person name="Lundell T."/>
            <person name="Morin E."/>
            <person name="Murat C."/>
            <person name="Riley R."/>
            <person name="Ohm R."/>
            <person name="Sun H."/>
            <person name="Tunlid A."/>
            <person name="Henrissat B."/>
            <person name="Grigoriev I.V."/>
            <person name="Hibbett D.S."/>
            <person name="Martin F."/>
        </authorList>
    </citation>
    <scope>NUCLEOTIDE SEQUENCE [LARGE SCALE GENOMIC DNA]</scope>
    <source>
        <strain evidence="2 3">FD-317 M1</strain>
    </source>
</reference>
<name>A0A0D0C3X2_9AGAR</name>
<dbReference type="Proteomes" id="UP000053593">
    <property type="component" value="Unassembled WGS sequence"/>
</dbReference>
<dbReference type="AlphaFoldDB" id="A0A0D0C3X2"/>
<gene>
    <name evidence="2" type="ORF">GYMLUDRAFT_41732</name>
</gene>
<evidence type="ECO:0000313" key="3">
    <source>
        <dbReference type="Proteomes" id="UP000053593"/>
    </source>
</evidence>
<accession>A0A0D0C3X2</accession>